<feature type="transmembrane region" description="Helical" evidence="4">
    <location>
        <begin position="297"/>
        <end position="319"/>
    </location>
</feature>
<evidence type="ECO:0000313" key="6">
    <source>
        <dbReference type="EMBL" id="TXC77128.1"/>
    </source>
</evidence>
<dbReference type="SUPFAM" id="SSF53448">
    <property type="entry name" value="Nucleotide-diphospho-sugar transferases"/>
    <property type="match status" value="1"/>
</dbReference>
<feature type="transmembrane region" description="Helical" evidence="4">
    <location>
        <begin position="12"/>
        <end position="33"/>
    </location>
</feature>
<reference evidence="6 7" key="1">
    <citation type="submission" date="2019-08" db="EMBL/GenBank/DDBJ databases">
        <title>Genome of Luteibaculum oceani JCM 18817.</title>
        <authorList>
            <person name="Bowman J.P."/>
        </authorList>
    </citation>
    <scope>NUCLEOTIDE SEQUENCE [LARGE SCALE GENOMIC DNA]</scope>
    <source>
        <strain evidence="6 7">JCM 18817</strain>
    </source>
</reference>
<dbReference type="EMBL" id="VORB01000008">
    <property type="protein sequence ID" value="TXC77128.1"/>
    <property type="molecule type" value="Genomic_DNA"/>
</dbReference>
<feature type="transmembrane region" description="Helical" evidence="4">
    <location>
        <begin position="355"/>
        <end position="378"/>
    </location>
</feature>
<dbReference type="InterPro" id="IPR029044">
    <property type="entry name" value="Nucleotide-diphossugar_trans"/>
</dbReference>
<dbReference type="Pfam" id="PF00535">
    <property type="entry name" value="Glycos_transf_2"/>
    <property type="match status" value="1"/>
</dbReference>
<evidence type="ECO:0000256" key="2">
    <source>
        <dbReference type="ARBA" id="ARBA00022676"/>
    </source>
</evidence>
<evidence type="ECO:0000256" key="4">
    <source>
        <dbReference type="SAM" id="Phobius"/>
    </source>
</evidence>
<keyword evidence="2" id="KW-0328">Glycosyltransferase</keyword>
<feature type="transmembrane region" description="Helical" evidence="4">
    <location>
        <begin position="325"/>
        <end position="348"/>
    </location>
</feature>
<feature type="domain" description="Glycosyltransferase 2-like" evidence="5">
    <location>
        <begin position="53"/>
        <end position="211"/>
    </location>
</feature>
<evidence type="ECO:0000259" key="5">
    <source>
        <dbReference type="Pfam" id="PF00535"/>
    </source>
</evidence>
<keyword evidence="7" id="KW-1185">Reference proteome</keyword>
<keyword evidence="4" id="KW-0812">Transmembrane</keyword>
<accession>A0A5C6V1D8</accession>
<name>A0A5C6V1D8_9FLAO</name>
<proteinExistence type="inferred from homology"/>
<dbReference type="PANTHER" id="PTHR43630">
    <property type="entry name" value="POLY-BETA-1,6-N-ACETYL-D-GLUCOSAMINE SYNTHASE"/>
    <property type="match status" value="1"/>
</dbReference>
<dbReference type="Proteomes" id="UP000321168">
    <property type="component" value="Unassembled WGS sequence"/>
</dbReference>
<evidence type="ECO:0000313" key="7">
    <source>
        <dbReference type="Proteomes" id="UP000321168"/>
    </source>
</evidence>
<dbReference type="GO" id="GO:0016757">
    <property type="term" value="F:glycosyltransferase activity"/>
    <property type="evidence" value="ECO:0007669"/>
    <property type="project" value="UniProtKB-KW"/>
</dbReference>
<keyword evidence="3 6" id="KW-0808">Transferase</keyword>
<organism evidence="6 7">
    <name type="scientific">Luteibaculum oceani</name>
    <dbReference type="NCBI Taxonomy" id="1294296"/>
    <lineage>
        <taxon>Bacteria</taxon>
        <taxon>Pseudomonadati</taxon>
        <taxon>Bacteroidota</taxon>
        <taxon>Flavobacteriia</taxon>
        <taxon>Flavobacteriales</taxon>
        <taxon>Luteibaculaceae</taxon>
        <taxon>Luteibaculum</taxon>
    </lineage>
</organism>
<evidence type="ECO:0000256" key="3">
    <source>
        <dbReference type="ARBA" id="ARBA00022679"/>
    </source>
</evidence>
<dbReference type="InterPro" id="IPR001173">
    <property type="entry name" value="Glyco_trans_2-like"/>
</dbReference>
<sequence length="392" mass="44582">MLLYLQQIKYFILDWFLILSFSIILFGYGLYALPLPRRKKLSDTIPREWPAVSFIIPAYNEQDFLQDKINNTLSCDYPTDKLEIIIAADGSNDDSETIVGGFKVRYENNGSRKGKGAAMNRAAQYASHDILIFSDANAMLNKGAIKEIVLPLLSDEYAMSSGEKKVIKKSEAENASAGEGLYWKYESYLKKRDDEFHTLVAAVGELFAIKKENFTTIPENVLLDDFFEAASVLLQGKKISYVPKALATEFGSLNFKEEIKRKIRIAAGGYQSMAMFKDLFNPIRDWKVCYLFIAHRVLRWTIIPLLYFLLPCYIIYQAVVSPNLVYITLAVASVAYFIASLFGLFINIANRKAPFFLNIPFYISLMNYCALHGAFRYINGIQSGAWEKVKRS</sequence>
<comment type="caution">
    <text evidence="6">The sequence shown here is derived from an EMBL/GenBank/DDBJ whole genome shotgun (WGS) entry which is preliminary data.</text>
</comment>
<evidence type="ECO:0000256" key="1">
    <source>
        <dbReference type="ARBA" id="ARBA00006739"/>
    </source>
</evidence>
<protein>
    <submittedName>
        <fullName evidence="6">Glycosyltransferase</fullName>
    </submittedName>
</protein>
<dbReference type="OrthoDB" id="9766971at2"/>
<gene>
    <name evidence="6" type="ORF">FRX97_09705</name>
</gene>
<keyword evidence="4" id="KW-0472">Membrane</keyword>
<dbReference type="PANTHER" id="PTHR43630:SF1">
    <property type="entry name" value="POLY-BETA-1,6-N-ACETYL-D-GLUCOSAMINE SYNTHASE"/>
    <property type="match status" value="1"/>
</dbReference>
<dbReference type="AlphaFoldDB" id="A0A5C6V1D8"/>
<comment type="similarity">
    <text evidence="1">Belongs to the glycosyltransferase 2 family.</text>
</comment>
<keyword evidence="4" id="KW-1133">Transmembrane helix</keyword>
<dbReference type="Gene3D" id="3.90.550.10">
    <property type="entry name" value="Spore Coat Polysaccharide Biosynthesis Protein SpsA, Chain A"/>
    <property type="match status" value="1"/>
</dbReference>